<evidence type="ECO:0000256" key="1">
    <source>
        <dbReference type="SAM" id="Phobius"/>
    </source>
</evidence>
<keyword evidence="1" id="KW-0812">Transmembrane</keyword>
<accession>A0ABP8YEV1</accession>
<name>A0ABP8YEV1_9ACTN</name>
<comment type="caution">
    <text evidence="2">The sequence shown here is derived from an EMBL/GenBank/DDBJ whole genome shotgun (WGS) entry which is preliminary data.</text>
</comment>
<protein>
    <submittedName>
        <fullName evidence="2">Uncharacterized protein</fullName>
    </submittedName>
</protein>
<feature type="transmembrane region" description="Helical" evidence="1">
    <location>
        <begin position="6"/>
        <end position="24"/>
    </location>
</feature>
<organism evidence="2 3">
    <name type="scientific">Nocardioides endophyticus</name>
    <dbReference type="NCBI Taxonomy" id="1353775"/>
    <lineage>
        <taxon>Bacteria</taxon>
        <taxon>Bacillati</taxon>
        <taxon>Actinomycetota</taxon>
        <taxon>Actinomycetes</taxon>
        <taxon>Propionibacteriales</taxon>
        <taxon>Nocardioidaceae</taxon>
        <taxon>Nocardioides</taxon>
    </lineage>
</organism>
<dbReference type="RefSeq" id="WP_345525016.1">
    <property type="nucleotide sequence ID" value="NZ_BAABKN010000005.1"/>
</dbReference>
<dbReference type="Proteomes" id="UP001499882">
    <property type="component" value="Unassembled WGS sequence"/>
</dbReference>
<dbReference type="EMBL" id="BAABKN010000005">
    <property type="protein sequence ID" value="GAA4725607.1"/>
    <property type="molecule type" value="Genomic_DNA"/>
</dbReference>
<gene>
    <name evidence="2" type="ORF">GCM10023350_05330</name>
</gene>
<evidence type="ECO:0000313" key="3">
    <source>
        <dbReference type="Proteomes" id="UP001499882"/>
    </source>
</evidence>
<reference evidence="3" key="1">
    <citation type="journal article" date="2019" name="Int. J. Syst. Evol. Microbiol.">
        <title>The Global Catalogue of Microorganisms (GCM) 10K type strain sequencing project: providing services to taxonomists for standard genome sequencing and annotation.</title>
        <authorList>
            <consortium name="The Broad Institute Genomics Platform"/>
            <consortium name="The Broad Institute Genome Sequencing Center for Infectious Disease"/>
            <person name="Wu L."/>
            <person name="Ma J."/>
        </authorList>
    </citation>
    <scope>NUCLEOTIDE SEQUENCE [LARGE SCALE GENOMIC DNA]</scope>
    <source>
        <strain evidence="3">JCM 18532</strain>
    </source>
</reference>
<keyword evidence="1" id="KW-1133">Transmembrane helix</keyword>
<keyword evidence="1" id="KW-0472">Membrane</keyword>
<sequence length="72" mass="8013">MVPIVVVMALILVLAGLVAVYVAYPHRGERMPATPWLGEAMAKAADAAPLIEEEDERLFDLTGEYEESDRRR</sequence>
<proteinExistence type="predicted"/>
<evidence type="ECO:0000313" key="2">
    <source>
        <dbReference type="EMBL" id="GAA4725607.1"/>
    </source>
</evidence>
<keyword evidence="3" id="KW-1185">Reference proteome</keyword>